<evidence type="ECO:0000313" key="2">
    <source>
        <dbReference type="Proteomes" id="UP001281147"/>
    </source>
</evidence>
<dbReference type="Proteomes" id="UP001281147">
    <property type="component" value="Unassembled WGS sequence"/>
</dbReference>
<proteinExistence type="predicted"/>
<comment type="caution">
    <text evidence="1">The sequence shown here is derived from an EMBL/GenBank/DDBJ whole genome shotgun (WGS) entry which is preliminary data.</text>
</comment>
<accession>A0ACC3NUT5</accession>
<organism evidence="1 2">
    <name type="scientific">Vermiconidia calcicola</name>
    <dbReference type="NCBI Taxonomy" id="1690605"/>
    <lineage>
        <taxon>Eukaryota</taxon>
        <taxon>Fungi</taxon>
        <taxon>Dikarya</taxon>
        <taxon>Ascomycota</taxon>
        <taxon>Pezizomycotina</taxon>
        <taxon>Dothideomycetes</taxon>
        <taxon>Dothideomycetidae</taxon>
        <taxon>Mycosphaerellales</taxon>
        <taxon>Extremaceae</taxon>
        <taxon>Vermiconidia</taxon>
    </lineage>
</organism>
<dbReference type="EMBL" id="JAUTXU010000011">
    <property type="protein sequence ID" value="KAK3723052.1"/>
    <property type="molecule type" value="Genomic_DNA"/>
</dbReference>
<evidence type="ECO:0000313" key="1">
    <source>
        <dbReference type="EMBL" id="KAK3723052.1"/>
    </source>
</evidence>
<reference evidence="1" key="1">
    <citation type="submission" date="2023-07" db="EMBL/GenBank/DDBJ databases">
        <title>Black Yeasts Isolated from many extreme environments.</title>
        <authorList>
            <person name="Coleine C."/>
            <person name="Stajich J.E."/>
            <person name="Selbmann L."/>
        </authorList>
    </citation>
    <scope>NUCLEOTIDE SEQUENCE</scope>
    <source>
        <strain evidence="1">CCFEE 5714</strain>
    </source>
</reference>
<keyword evidence="2" id="KW-1185">Reference proteome</keyword>
<name>A0ACC3NUT5_9PEZI</name>
<gene>
    <name evidence="1" type="ORF">LTR37_002198</name>
</gene>
<protein>
    <submittedName>
        <fullName evidence="1">Uncharacterized protein</fullName>
    </submittedName>
</protein>
<sequence>MDRPSNSTFATSITQCKWMLRSAWMQQELLSTFQTSIGEIALLPATGGLFQVGLTYIPQDANSQAVSEAKDVLIWDRKVEGGFPEAKILKQKIRNHIEPDKNLGHSDTPSSKVNSKAQREEGSEGGTTASGNQQPGVRTSTNESACEDCR</sequence>